<dbReference type="AlphaFoldDB" id="A0A6A1ULA4"/>
<proteinExistence type="predicted"/>
<evidence type="ECO:0000313" key="2">
    <source>
        <dbReference type="Proteomes" id="UP000516437"/>
    </source>
</evidence>
<organism evidence="1 2">
    <name type="scientific">Morella rubra</name>
    <name type="common">Chinese bayberry</name>
    <dbReference type="NCBI Taxonomy" id="262757"/>
    <lineage>
        <taxon>Eukaryota</taxon>
        <taxon>Viridiplantae</taxon>
        <taxon>Streptophyta</taxon>
        <taxon>Embryophyta</taxon>
        <taxon>Tracheophyta</taxon>
        <taxon>Spermatophyta</taxon>
        <taxon>Magnoliopsida</taxon>
        <taxon>eudicotyledons</taxon>
        <taxon>Gunneridae</taxon>
        <taxon>Pentapetalae</taxon>
        <taxon>rosids</taxon>
        <taxon>fabids</taxon>
        <taxon>Fagales</taxon>
        <taxon>Myricaceae</taxon>
        <taxon>Morella</taxon>
    </lineage>
</organism>
<reference evidence="1 2" key="1">
    <citation type="journal article" date="2019" name="Plant Biotechnol. J.">
        <title>The red bayberry genome and genetic basis of sex determination.</title>
        <authorList>
            <person name="Jia H.M."/>
            <person name="Jia H.J."/>
            <person name="Cai Q.L."/>
            <person name="Wang Y."/>
            <person name="Zhao H.B."/>
            <person name="Yang W.F."/>
            <person name="Wang G.Y."/>
            <person name="Li Y.H."/>
            <person name="Zhan D.L."/>
            <person name="Shen Y.T."/>
            <person name="Niu Q.F."/>
            <person name="Chang L."/>
            <person name="Qiu J."/>
            <person name="Zhao L."/>
            <person name="Xie H.B."/>
            <person name="Fu W.Y."/>
            <person name="Jin J."/>
            <person name="Li X.W."/>
            <person name="Jiao Y."/>
            <person name="Zhou C.C."/>
            <person name="Tu T."/>
            <person name="Chai C.Y."/>
            <person name="Gao J.L."/>
            <person name="Fan L.J."/>
            <person name="van de Weg E."/>
            <person name="Wang J.Y."/>
            <person name="Gao Z.S."/>
        </authorList>
    </citation>
    <scope>NUCLEOTIDE SEQUENCE [LARGE SCALE GENOMIC DNA]</scope>
    <source>
        <tissue evidence="1">Leaves</tissue>
    </source>
</reference>
<dbReference type="Proteomes" id="UP000516437">
    <property type="component" value="Unassembled WGS sequence"/>
</dbReference>
<protein>
    <submittedName>
        <fullName evidence="1">Uncharacterized protein</fullName>
    </submittedName>
</protein>
<gene>
    <name evidence="1" type="ORF">CJ030_MR0G005182</name>
</gene>
<keyword evidence="2" id="KW-1185">Reference proteome</keyword>
<dbReference type="EMBL" id="RXIC02000101">
    <property type="protein sequence ID" value="KAB1201032.1"/>
    <property type="molecule type" value="Genomic_DNA"/>
</dbReference>
<comment type="caution">
    <text evidence="1">The sequence shown here is derived from an EMBL/GenBank/DDBJ whole genome shotgun (WGS) entry which is preliminary data.</text>
</comment>
<accession>A0A6A1ULA4</accession>
<name>A0A6A1ULA4_9ROSI</name>
<sequence length="180" mass="19640">MPFSKNADSRSDTSTHRANGVNLGKCGLRISEASGGEVQEIVALVSKSIQVATLVASLVWGVNGNGFVLFHVREPFAQIKPHQIPSYEIPYVYPTASHHPDPFVRLRPAPSQPHHHHVPLPIHRYVHHAALSSSVLLLLLKIEGGRCSIIQIGCCCHSPAFALESPIHRHLLTEGSENPP</sequence>
<evidence type="ECO:0000313" key="1">
    <source>
        <dbReference type="EMBL" id="KAB1201032.1"/>
    </source>
</evidence>